<organism evidence="3 4">
    <name type="scientific">Rubroshorea leprosula</name>
    <dbReference type="NCBI Taxonomy" id="152421"/>
    <lineage>
        <taxon>Eukaryota</taxon>
        <taxon>Viridiplantae</taxon>
        <taxon>Streptophyta</taxon>
        <taxon>Embryophyta</taxon>
        <taxon>Tracheophyta</taxon>
        <taxon>Spermatophyta</taxon>
        <taxon>Magnoliopsida</taxon>
        <taxon>eudicotyledons</taxon>
        <taxon>Gunneridae</taxon>
        <taxon>Pentapetalae</taxon>
        <taxon>rosids</taxon>
        <taxon>malvids</taxon>
        <taxon>Malvales</taxon>
        <taxon>Dipterocarpaceae</taxon>
        <taxon>Rubroshorea</taxon>
    </lineage>
</organism>
<dbReference type="AlphaFoldDB" id="A0AAV5M3I5"/>
<gene>
    <name evidence="3" type="ORF">SLEP1_g50470</name>
</gene>
<protein>
    <recommendedName>
        <fullName evidence="2">Aminotransferase-like plant mobile domain-containing protein</fullName>
    </recommendedName>
</protein>
<name>A0AAV5M3I5_9ROSI</name>
<dbReference type="InterPro" id="IPR044824">
    <property type="entry name" value="MAIN-like"/>
</dbReference>
<keyword evidence="4" id="KW-1185">Reference proteome</keyword>
<dbReference type="GO" id="GO:0010073">
    <property type="term" value="P:meristem maintenance"/>
    <property type="evidence" value="ECO:0007669"/>
    <property type="project" value="InterPro"/>
</dbReference>
<dbReference type="Proteomes" id="UP001054252">
    <property type="component" value="Unassembled WGS sequence"/>
</dbReference>
<dbReference type="Pfam" id="PF10536">
    <property type="entry name" value="PMD"/>
    <property type="match status" value="1"/>
</dbReference>
<dbReference type="EMBL" id="BPVZ01000165">
    <property type="protein sequence ID" value="GKV43137.1"/>
    <property type="molecule type" value="Genomic_DNA"/>
</dbReference>
<dbReference type="PANTHER" id="PTHR46033:SF80">
    <property type="entry name" value="PROTEIN MAIN-LIKE 2-LIKE"/>
    <property type="match status" value="1"/>
</dbReference>
<reference evidence="3 4" key="1">
    <citation type="journal article" date="2021" name="Commun. Biol.">
        <title>The genome of Shorea leprosula (Dipterocarpaceae) highlights the ecological relevance of drought in aseasonal tropical rainforests.</title>
        <authorList>
            <person name="Ng K.K.S."/>
            <person name="Kobayashi M.J."/>
            <person name="Fawcett J.A."/>
            <person name="Hatakeyama M."/>
            <person name="Paape T."/>
            <person name="Ng C.H."/>
            <person name="Ang C.C."/>
            <person name="Tnah L.H."/>
            <person name="Lee C.T."/>
            <person name="Nishiyama T."/>
            <person name="Sese J."/>
            <person name="O'Brien M.J."/>
            <person name="Copetti D."/>
            <person name="Mohd Noor M.I."/>
            <person name="Ong R.C."/>
            <person name="Putra M."/>
            <person name="Sireger I.Z."/>
            <person name="Indrioko S."/>
            <person name="Kosugi Y."/>
            <person name="Izuno A."/>
            <person name="Isagi Y."/>
            <person name="Lee S.L."/>
            <person name="Shimizu K.K."/>
        </authorList>
    </citation>
    <scope>NUCLEOTIDE SEQUENCE [LARGE SCALE GENOMIC DNA]</scope>
    <source>
        <strain evidence="3">214</strain>
    </source>
</reference>
<evidence type="ECO:0000313" key="3">
    <source>
        <dbReference type="EMBL" id="GKV43137.1"/>
    </source>
</evidence>
<sequence length="1069" mass="119129">MVDPYSTDDVQLYHDPWYTFHDGFLEFNTWSTKRALEKQKDLVLLEVFKGSDINEAWFPLLRDVMRARLERRDLLPVPIHFAFPSSKMEDWSGWVKEMLVENGFVEILHAVRILKSVTMTLEDVANLMLLPIVGEEDPRHIMLTLEEPATLVALKKVMRRNTSASSRSWRGEYSIDFPTWMWYFPTSEGKDSLYVCAAFLTAWLSKFVFGGFPNHVIMAECIPLEIQLVEGVKLPLALLMLGTLYHMLDLLHFDEILGASYYIIESHVCLSLLQMFAWERFRLYHSGCVTSGKALKEYPMAKCEVDGLLDDYGGFNFHAYKTMPRTFAPPKVSLFDKALPAIPESQIVEFTIGNSSHLEMLAMITPSMLPCITLRGTWSLECYCPEKVATPFGYDQDVLMRTPKRTMRPTARQGIFKLRKAKSGHLKASRIFLALALLTGPPGIYVMALLTWYMWGHLDSHHVPSTPSSNKTNWNRAMQPYIDEVATTMVPICPPIPGMAKEEYDQAGAIDEEFGQKAAGDVDAEGADEAVPSKRLVLGKRKSVAHLPKSRARRTSASLASKPSKAKVPTLSKAKTAKEKDTSRGNESNESSWGDPDPEVIEQIKRLRPVCGGRRLGEKYYDSSALFQVSMFEGFGLIPIPGDDKVLSKAKEAKQVEALANSEVCQKILANQIGGSPLPDNIFNVVDSIIDWSDPTSFIAESTKKAKANDVLPQKRTMTKGGVKVSYGTPSVIKKPKRQRLSRKAGDLELVPGGFIPTRKIGASIDEKDVENGEAKATIGTSKEKGKKVTKVISSYPNESSSHQSSSNDASFESENGSKQRGKVAGFQGSIDMNRAAPKEFKSYVGDVVRKSVSSKGKMDIGMPVMISMKKVAGPSKVKHNGQLFATPAKSGKIDDSAMRLLKNFDEMNEDRDVSLARFGLVPLSGSRAVGRFAVPAILEPWARHLLNIFPNLTTRNKAKKDFYYLFTDAFDDAESINLKVDALRTHLSNLAKAYLGKTEFDTAEGDTAEGLDKRIKEQAKHIKEMKSLAKTRELVIKLEEGLVSAKAYLGLLNQEKEHLDSNGMTELR</sequence>
<dbReference type="InterPro" id="IPR019557">
    <property type="entry name" value="AminoTfrase-like_pln_mobile"/>
</dbReference>
<evidence type="ECO:0000313" key="4">
    <source>
        <dbReference type="Proteomes" id="UP001054252"/>
    </source>
</evidence>
<feature type="domain" description="Aminotransferase-like plant mobile" evidence="2">
    <location>
        <begin position="117"/>
        <end position="406"/>
    </location>
</feature>
<feature type="compositionally biased region" description="Low complexity" evidence="1">
    <location>
        <begin position="794"/>
        <end position="811"/>
    </location>
</feature>
<evidence type="ECO:0000259" key="2">
    <source>
        <dbReference type="Pfam" id="PF10536"/>
    </source>
</evidence>
<feature type="compositionally biased region" description="Basic residues" evidence="1">
    <location>
        <begin position="542"/>
        <end position="554"/>
    </location>
</feature>
<comment type="caution">
    <text evidence="3">The sequence shown here is derived from an EMBL/GenBank/DDBJ whole genome shotgun (WGS) entry which is preliminary data.</text>
</comment>
<feature type="region of interest" description="Disordered" evidence="1">
    <location>
        <begin position="542"/>
        <end position="599"/>
    </location>
</feature>
<accession>A0AAV5M3I5</accession>
<feature type="region of interest" description="Disordered" evidence="1">
    <location>
        <begin position="767"/>
        <end position="831"/>
    </location>
</feature>
<dbReference type="PANTHER" id="PTHR46033">
    <property type="entry name" value="PROTEIN MAIN-LIKE 2"/>
    <property type="match status" value="1"/>
</dbReference>
<proteinExistence type="predicted"/>
<evidence type="ECO:0000256" key="1">
    <source>
        <dbReference type="SAM" id="MobiDB-lite"/>
    </source>
</evidence>
<feature type="compositionally biased region" description="Low complexity" evidence="1">
    <location>
        <begin position="555"/>
        <end position="567"/>
    </location>
</feature>